<reference evidence="5" key="1">
    <citation type="journal article" date="2019" name="Int. J. Syst. Evol. Microbiol.">
        <title>The Global Catalogue of Microorganisms (GCM) 10K type strain sequencing project: providing services to taxonomists for standard genome sequencing and annotation.</title>
        <authorList>
            <consortium name="The Broad Institute Genomics Platform"/>
            <consortium name="The Broad Institute Genome Sequencing Center for Infectious Disease"/>
            <person name="Wu L."/>
            <person name="Ma J."/>
        </authorList>
    </citation>
    <scope>NUCLEOTIDE SEQUENCE [LARGE SCALE GENOMIC DNA]</scope>
    <source>
        <strain evidence="5">JCM 17564</strain>
    </source>
</reference>
<dbReference type="InterPro" id="IPR001387">
    <property type="entry name" value="Cro/C1-type_HTH"/>
</dbReference>
<dbReference type="Gene3D" id="1.10.260.40">
    <property type="entry name" value="lambda repressor-like DNA-binding domains"/>
    <property type="match status" value="1"/>
</dbReference>
<comment type="caution">
    <text evidence="4">The sequence shown here is derived from an EMBL/GenBank/DDBJ whole genome shotgun (WGS) entry which is preliminary data.</text>
</comment>
<dbReference type="Proteomes" id="UP001424459">
    <property type="component" value="Unassembled WGS sequence"/>
</dbReference>
<dbReference type="CDD" id="cd00093">
    <property type="entry name" value="HTH_XRE"/>
    <property type="match status" value="1"/>
</dbReference>
<keyword evidence="2" id="KW-0472">Membrane</keyword>
<evidence type="ECO:0000259" key="3">
    <source>
        <dbReference type="Pfam" id="PF13464"/>
    </source>
</evidence>
<dbReference type="PANTHER" id="PTHR34475:SF1">
    <property type="entry name" value="CYTOSKELETON PROTEIN RODZ"/>
    <property type="match status" value="1"/>
</dbReference>
<keyword evidence="2" id="KW-0812">Transmembrane</keyword>
<accession>A0ABP7U1Q9</accession>
<dbReference type="SUPFAM" id="SSF47413">
    <property type="entry name" value="lambda repressor-like DNA-binding domains"/>
    <property type="match status" value="1"/>
</dbReference>
<feature type="domain" description="Cytoskeleton protein RodZ-like C-terminal" evidence="3">
    <location>
        <begin position="171"/>
        <end position="243"/>
    </location>
</feature>
<gene>
    <name evidence="4" type="ORF">GCM10022281_13000</name>
</gene>
<dbReference type="InterPro" id="IPR010982">
    <property type="entry name" value="Lambda_DNA-bd_dom_sf"/>
</dbReference>
<feature type="compositionally biased region" description="Low complexity" evidence="1">
    <location>
        <begin position="144"/>
        <end position="166"/>
    </location>
</feature>
<dbReference type="InterPro" id="IPR025194">
    <property type="entry name" value="RodZ-like_C"/>
</dbReference>
<evidence type="ECO:0000256" key="1">
    <source>
        <dbReference type="SAM" id="MobiDB-lite"/>
    </source>
</evidence>
<name>A0ABP7U1Q9_9SPHN</name>
<evidence type="ECO:0000256" key="2">
    <source>
        <dbReference type="SAM" id="Phobius"/>
    </source>
</evidence>
<dbReference type="PANTHER" id="PTHR34475">
    <property type="match status" value="1"/>
</dbReference>
<dbReference type="EMBL" id="BAABBR010000001">
    <property type="protein sequence ID" value="GAA4034286.1"/>
    <property type="molecule type" value="Genomic_DNA"/>
</dbReference>
<proteinExistence type="predicted"/>
<dbReference type="Pfam" id="PF13464">
    <property type="entry name" value="RodZ_C"/>
    <property type="match status" value="1"/>
</dbReference>
<protein>
    <recommendedName>
        <fullName evidence="3">Cytoskeleton protein RodZ-like C-terminal domain-containing protein</fullName>
    </recommendedName>
</protein>
<evidence type="ECO:0000313" key="5">
    <source>
        <dbReference type="Proteomes" id="UP001424459"/>
    </source>
</evidence>
<evidence type="ECO:0000313" key="4">
    <source>
        <dbReference type="EMBL" id="GAA4034286.1"/>
    </source>
</evidence>
<feature type="transmembrane region" description="Helical" evidence="2">
    <location>
        <begin position="109"/>
        <end position="128"/>
    </location>
</feature>
<keyword evidence="5" id="KW-1185">Reference proteome</keyword>
<dbReference type="Pfam" id="PF13413">
    <property type="entry name" value="HTH_25"/>
    <property type="match status" value="1"/>
</dbReference>
<dbReference type="InterPro" id="IPR050400">
    <property type="entry name" value="Bact_Cytoskel_RodZ"/>
</dbReference>
<feature type="region of interest" description="Disordered" evidence="1">
    <location>
        <begin position="136"/>
        <end position="166"/>
    </location>
</feature>
<organism evidence="4 5">
    <name type="scientific">Sphingomonas rosea</name>
    <dbReference type="NCBI Taxonomy" id="335605"/>
    <lineage>
        <taxon>Bacteria</taxon>
        <taxon>Pseudomonadati</taxon>
        <taxon>Pseudomonadota</taxon>
        <taxon>Alphaproteobacteria</taxon>
        <taxon>Sphingomonadales</taxon>
        <taxon>Sphingomonadaceae</taxon>
        <taxon>Sphingomonas</taxon>
    </lineage>
</organism>
<keyword evidence="2" id="KW-1133">Transmembrane helix</keyword>
<sequence>MDEMTNETTTVGEQLRAAREAQGITLEDVAGRTRIPTRHLESLETSEWSRLPAPTYTIGFAKSYAGIVGLDRNEIGDALRAEMGHGSQAPRPEALVFEPADPARVMPRWLVVVALLALVAVVIGFLTYRNRQLTPAATDPQAESTPAATAPSAAPTSAAPAAAATPSGPVVITANEPVWIQVGERGGGRALFQGELAAGQSFEVPATAKAPVLRTGRPQSIRISVGTADAPAVGAPDRTVSNVSLLPADLMRGPTATPGAAPAPATR</sequence>